<dbReference type="KEGG" id="nwl:NWFMUON74_53680"/>
<dbReference type="GeneID" id="80349804"/>
<evidence type="ECO:0000313" key="10">
    <source>
        <dbReference type="Proteomes" id="UP000516173"/>
    </source>
</evidence>
<dbReference type="InterPro" id="IPR001128">
    <property type="entry name" value="Cyt_P450"/>
</dbReference>
<dbReference type="Gene3D" id="1.10.630.10">
    <property type="entry name" value="Cytochrome P450"/>
    <property type="match status" value="1"/>
</dbReference>
<dbReference type="AlphaFoldDB" id="A0A7G1KSR5"/>
<keyword evidence="4 8" id="KW-0479">Metal-binding</keyword>
<dbReference type="Pfam" id="PF00067">
    <property type="entry name" value="p450"/>
    <property type="match status" value="1"/>
</dbReference>
<dbReference type="InterPro" id="IPR036396">
    <property type="entry name" value="Cyt_P450_sf"/>
</dbReference>
<dbReference type="GO" id="GO:0005506">
    <property type="term" value="F:iron ion binding"/>
    <property type="evidence" value="ECO:0007669"/>
    <property type="project" value="InterPro"/>
</dbReference>
<keyword evidence="5 8" id="KW-0560">Oxidoreductase</keyword>
<comment type="cofactor">
    <cofactor evidence="1">
        <name>heme</name>
        <dbReference type="ChEBI" id="CHEBI:30413"/>
    </cofactor>
</comment>
<evidence type="ECO:0000256" key="2">
    <source>
        <dbReference type="ARBA" id="ARBA00010617"/>
    </source>
</evidence>
<evidence type="ECO:0000256" key="1">
    <source>
        <dbReference type="ARBA" id="ARBA00001971"/>
    </source>
</evidence>
<evidence type="ECO:0000256" key="4">
    <source>
        <dbReference type="ARBA" id="ARBA00022723"/>
    </source>
</evidence>
<evidence type="ECO:0000256" key="8">
    <source>
        <dbReference type="RuleBase" id="RU000461"/>
    </source>
</evidence>
<comment type="similarity">
    <text evidence="2 8">Belongs to the cytochrome P450 family.</text>
</comment>
<keyword evidence="6 8" id="KW-0408">Iron</keyword>
<dbReference type="GO" id="GO:0016705">
    <property type="term" value="F:oxidoreductase activity, acting on paired donors, with incorporation or reduction of molecular oxygen"/>
    <property type="evidence" value="ECO:0007669"/>
    <property type="project" value="InterPro"/>
</dbReference>
<dbReference type="EMBL" id="AP023396">
    <property type="protein sequence ID" value="BCK57596.1"/>
    <property type="molecule type" value="Genomic_DNA"/>
</dbReference>
<accession>A0A7G1KSR5</accession>
<dbReference type="FunFam" id="1.10.630.10:FF:000018">
    <property type="entry name" value="Cytochrome P450 monooxygenase"/>
    <property type="match status" value="1"/>
</dbReference>
<dbReference type="InterPro" id="IPR002397">
    <property type="entry name" value="Cyt_P450_B"/>
</dbReference>
<gene>
    <name evidence="9" type="ORF">NWFMUON74_53680</name>
</gene>
<dbReference type="Proteomes" id="UP000516173">
    <property type="component" value="Chromosome"/>
</dbReference>
<dbReference type="PRINTS" id="PR00385">
    <property type="entry name" value="P450"/>
</dbReference>
<name>A0A7G1KSR5_9NOCA</name>
<dbReference type="SUPFAM" id="SSF48264">
    <property type="entry name" value="Cytochrome P450"/>
    <property type="match status" value="1"/>
</dbReference>
<dbReference type="GO" id="GO:0004497">
    <property type="term" value="F:monooxygenase activity"/>
    <property type="evidence" value="ECO:0007669"/>
    <property type="project" value="UniProtKB-KW"/>
</dbReference>
<proteinExistence type="inferred from homology"/>
<dbReference type="CDD" id="cd11029">
    <property type="entry name" value="CYP107-like"/>
    <property type="match status" value="1"/>
</dbReference>
<keyword evidence="10" id="KW-1185">Reference proteome</keyword>
<dbReference type="PROSITE" id="PS00086">
    <property type="entry name" value="CYTOCHROME_P450"/>
    <property type="match status" value="1"/>
</dbReference>
<evidence type="ECO:0000256" key="7">
    <source>
        <dbReference type="ARBA" id="ARBA00023033"/>
    </source>
</evidence>
<evidence type="ECO:0000313" key="9">
    <source>
        <dbReference type="EMBL" id="BCK57596.1"/>
    </source>
</evidence>
<protein>
    <submittedName>
        <fullName evidence="9">Cytochrome P450</fullName>
    </submittedName>
</protein>
<dbReference type="PRINTS" id="PR00359">
    <property type="entry name" value="BP450"/>
</dbReference>
<dbReference type="GO" id="GO:0020037">
    <property type="term" value="F:heme binding"/>
    <property type="evidence" value="ECO:0007669"/>
    <property type="project" value="InterPro"/>
</dbReference>
<evidence type="ECO:0000256" key="5">
    <source>
        <dbReference type="ARBA" id="ARBA00023002"/>
    </source>
</evidence>
<keyword evidence="7 8" id="KW-0503">Monooxygenase</keyword>
<reference evidence="9 10" key="1">
    <citation type="submission" date="2020-08" db="EMBL/GenBank/DDBJ databases">
        <title>Genome Sequencing of Nocardia wallacei strain FMUON74 and assembly.</title>
        <authorList>
            <person name="Toyokawa M."/>
            <person name="Uesaka K."/>
        </authorList>
    </citation>
    <scope>NUCLEOTIDE SEQUENCE [LARGE SCALE GENOMIC DNA]</scope>
    <source>
        <strain evidence="9 10">FMUON74</strain>
    </source>
</reference>
<sequence>MSDAVIQLPTAGESVHATYARIRAAGEVVPIELPGGVPAFVAVSYRAVSEVLDDKVFGKNAANCPALRDGTIPADWPLRALTDMDHMLNLDGLEHRRLRKTIGQAFTPARIAALEPRIEQITANLMANFPAGNEIDLVANFTTPLPVRVICELFGVPAGVEQTRIKDWTATIVSATSTGEQAQNAMTGMIGYFTELLDRKCREPGDDLTTALLRANEDNDLTTEELVNMLWLVIVAGHETTVHLLSTAVVTLCTNPEQRAKALEQSRWADVVEEALRYGSPVVGALMRYPLRDVTVAGVDIPAGSMVLWHGGVGRDARHYPDADTFDIDHDHRDQLAFGRGPHFCLGAPLARLESRIALSMLFNRFPRLALACDPADLAYAPQISTTGPIELPILLDSAG</sequence>
<dbReference type="InterPro" id="IPR017972">
    <property type="entry name" value="Cyt_P450_CS"/>
</dbReference>
<dbReference type="RefSeq" id="WP_187684480.1">
    <property type="nucleotide sequence ID" value="NZ_AP023396.1"/>
</dbReference>
<organism evidence="9 10">
    <name type="scientific">Nocardia wallacei</name>
    <dbReference type="NCBI Taxonomy" id="480035"/>
    <lineage>
        <taxon>Bacteria</taxon>
        <taxon>Bacillati</taxon>
        <taxon>Actinomycetota</taxon>
        <taxon>Actinomycetes</taxon>
        <taxon>Mycobacteriales</taxon>
        <taxon>Nocardiaceae</taxon>
        <taxon>Nocardia</taxon>
    </lineage>
</organism>
<dbReference type="PANTHER" id="PTHR46696:SF1">
    <property type="entry name" value="CYTOCHROME P450 YJIB-RELATED"/>
    <property type="match status" value="1"/>
</dbReference>
<keyword evidence="3 8" id="KW-0349">Heme</keyword>
<dbReference type="PANTHER" id="PTHR46696">
    <property type="entry name" value="P450, PUTATIVE (EUROFUNG)-RELATED"/>
    <property type="match status" value="1"/>
</dbReference>
<evidence type="ECO:0000256" key="6">
    <source>
        <dbReference type="ARBA" id="ARBA00023004"/>
    </source>
</evidence>
<evidence type="ECO:0000256" key="3">
    <source>
        <dbReference type="ARBA" id="ARBA00022617"/>
    </source>
</evidence>